<proteinExistence type="predicted"/>
<keyword evidence="4" id="KW-1185">Reference proteome</keyword>
<dbReference type="OrthoDB" id="1430750at2759"/>
<feature type="region of interest" description="Disordered" evidence="2">
    <location>
        <begin position="1"/>
        <end position="28"/>
    </location>
</feature>
<dbReference type="EMBL" id="JADFTS010000008">
    <property type="protein sequence ID" value="KAF9594613.1"/>
    <property type="molecule type" value="Genomic_DNA"/>
</dbReference>
<reference evidence="3 4" key="1">
    <citation type="submission" date="2020-10" db="EMBL/GenBank/DDBJ databases">
        <title>The Coptis chinensis genome and diversification of protoberbering-type alkaloids.</title>
        <authorList>
            <person name="Wang B."/>
            <person name="Shu S."/>
            <person name="Song C."/>
            <person name="Liu Y."/>
        </authorList>
    </citation>
    <scope>NUCLEOTIDE SEQUENCE [LARGE SCALE GENOMIC DNA]</scope>
    <source>
        <strain evidence="3">HL-2020</strain>
        <tissue evidence="3">Leaf</tissue>
    </source>
</reference>
<gene>
    <name evidence="3" type="ORF">IFM89_034235</name>
</gene>
<sequence length="373" mass="40938">MSEAFEASGFEANESEASETRTKPKGPRFQVEFTADGQATGQYRAKYATIVGQVARTHCPPMYKDWVEVPVLTKDELWKDRCPGKKKLIFHSSEENALFRKRNGPKKVKKDEWEAFVDMCSTEEDKTKRCNGKLAREKMKNSHTTGRMGAAPVIEQLEEINRLVSIESDIVERDLDNDPVAMVIGRDGRGRVRRLGGGITKTVYHVSAPYKEIAYIEKRARESSESGYEVIMAKLDEAGKAREILEDEVADLKRQSSGLGNTSQFCERILAACGYSSATVSTAFLSLPSIPKAISSGQPSTSQVIVVAGGTSTVTDALAQTQTSSVARGMSYASVTKPQYGRNVDVASLPIPHNQGGFPTISLIDWKTGLNKD</sequence>
<accession>A0A835HD01</accession>
<evidence type="ECO:0000256" key="2">
    <source>
        <dbReference type="SAM" id="MobiDB-lite"/>
    </source>
</evidence>
<dbReference type="Proteomes" id="UP000631114">
    <property type="component" value="Unassembled WGS sequence"/>
</dbReference>
<evidence type="ECO:0000256" key="1">
    <source>
        <dbReference type="SAM" id="Coils"/>
    </source>
</evidence>
<dbReference type="AlphaFoldDB" id="A0A835HD01"/>
<organism evidence="3 4">
    <name type="scientific">Coptis chinensis</name>
    <dbReference type="NCBI Taxonomy" id="261450"/>
    <lineage>
        <taxon>Eukaryota</taxon>
        <taxon>Viridiplantae</taxon>
        <taxon>Streptophyta</taxon>
        <taxon>Embryophyta</taxon>
        <taxon>Tracheophyta</taxon>
        <taxon>Spermatophyta</taxon>
        <taxon>Magnoliopsida</taxon>
        <taxon>Ranunculales</taxon>
        <taxon>Ranunculaceae</taxon>
        <taxon>Coptidoideae</taxon>
        <taxon>Coptis</taxon>
    </lineage>
</organism>
<evidence type="ECO:0000313" key="3">
    <source>
        <dbReference type="EMBL" id="KAF9594613.1"/>
    </source>
</evidence>
<evidence type="ECO:0000313" key="4">
    <source>
        <dbReference type="Proteomes" id="UP000631114"/>
    </source>
</evidence>
<dbReference type="PANTHER" id="PTHR33018:SF37">
    <property type="entry name" value="TRANSPOSASE TNP1_EN_SPM-LIKE DOMAIN-CONTAINING PROTEIN"/>
    <property type="match status" value="1"/>
</dbReference>
<feature type="coiled-coil region" evidence="1">
    <location>
        <begin position="228"/>
        <end position="255"/>
    </location>
</feature>
<protein>
    <submittedName>
        <fullName evidence="3">Uncharacterized protein</fullName>
    </submittedName>
</protein>
<keyword evidence="1" id="KW-0175">Coiled coil</keyword>
<comment type="caution">
    <text evidence="3">The sequence shown here is derived from an EMBL/GenBank/DDBJ whole genome shotgun (WGS) entry which is preliminary data.</text>
</comment>
<name>A0A835HD01_9MAGN</name>
<dbReference type="PANTHER" id="PTHR33018">
    <property type="entry name" value="OS10G0338966 PROTEIN-RELATED"/>
    <property type="match status" value="1"/>
</dbReference>